<evidence type="ECO:0000313" key="13">
    <source>
        <dbReference type="Proteomes" id="UP000245699"/>
    </source>
</evidence>
<feature type="region of interest" description="Disordered" evidence="9">
    <location>
        <begin position="1"/>
        <end position="43"/>
    </location>
</feature>
<comment type="subcellular location">
    <subcellularLocation>
        <location evidence="8">Endoplasmic reticulum membrane</location>
        <topology evidence="8">Multi-pass membrane protein</topology>
    </subcellularLocation>
    <text evidence="8">Enriched in the cortical ER. Concentrated in punctae along the ER tubules.</text>
</comment>
<dbReference type="GO" id="GO:0003924">
    <property type="term" value="F:GTPase activity"/>
    <property type="evidence" value="ECO:0007669"/>
    <property type="project" value="UniProtKB-UniRule"/>
</dbReference>
<reference evidence="12 13" key="1">
    <citation type="journal article" date="2018" name="MBio">
        <title>Comparative Genomics Reveals the Core Gene Toolbox for the Fungus-Insect Symbiosis.</title>
        <authorList>
            <person name="Wang Y."/>
            <person name="Stata M."/>
            <person name="Wang W."/>
            <person name="Stajich J.E."/>
            <person name="White M.M."/>
            <person name="Moncalvo J.M."/>
        </authorList>
    </citation>
    <scope>NUCLEOTIDE SEQUENCE [LARGE SCALE GENOMIC DNA]</scope>
    <source>
        <strain evidence="12 13">AUS-77-4</strain>
    </source>
</reference>
<feature type="topological domain" description="Lumenal" evidence="8">
    <location>
        <begin position="783"/>
        <end position="785"/>
    </location>
</feature>
<dbReference type="Pfam" id="PF05879">
    <property type="entry name" value="RHD3_GTPase"/>
    <property type="match status" value="1"/>
</dbReference>
<dbReference type="FunFam" id="3.40.50.300:FF:000727">
    <property type="entry name" value="Protein SEY1 homolog"/>
    <property type="match status" value="1"/>
</dbReference>
<evidence type="ECO:0000259" key="11">
    <source>
        <dbReference type="PROSITE" id="PS51715"/>
    </source>
</evidence>
<dbReference type="EMBL" id="MBFT01000050">
    <property type="protein sequence ID" value="PVU99152.1"/>
    <property type="molecule type" value="Genomic_DNA"/>
</dbReference>
<keyword evidence="1 8" id="KW-0812">Transmembrane</keyword>
<keyword evidence="7 8" id="KW-0472">Membrane</keyword>
<feature type="domain" description="GB1/RHD3-type G" evidence="11">
    <location>
        <begin position="98"/>
        <end position="299"/>
    </location>
</feature>
<accession>A0A2T9Z3J1</accession>
<organism evidence="12 13">
    <name type="scientific">Furculomyces boomerangus</name>
    <dbReference type="NCBI Taxonomy" id="61424"/>
    <lineage>
        <taxon>Eukaryota</taxon>
        <taxon>Fungi</taxon>
        <taxon>Fungi incertae sedis</taxon>
        <taxon>Zoopagomycota</taxon>
        <taxon>Kickxellomycotina</taxon>
        <taxon>Harpellomycetes</taxon>
        <taxon>Harpellales</taxon>
        <taxon>Harpellaceae</taxon>
        <taxon>Furculomyces</taxon>
    </lineage>
</organism>
<evidence type="ECO:0000256" key="4">
    <source>
        <dbReference type="ARBA" id="ARBA00022824"/>
    </source>
</evidence>
<evidence type="ECO:0000256" key="2">
    <source>
        <dbReference type="ARBA" id="ARBA00022741"/>
    </source>
</evidence>
<evidence type="ECO:0000256" key="3">
    <source>
        <dbReference type="ARBA" id="ARBA00022801"/>
    </source>
</evidence>
<feature type="compositionally biased region" description="Polar residues" evidence="9">
    <location>
        <begin position="447"/>
        <end position="460"/>
    </location>
</feature>
<dbReference type="Gene3D" id="3.40.50.300">
    <property type="entry name" value="P-loop containing nucleotide triphosphate hydrolases"/>
    <property type="match status" value="1"/>
</dbReference>
<evidence type="ECO:0000256" key="7">
    <source>
        <dbReference type="ARBA" id="ARBA00023136"/>
    </source>
</evidence>
<evidence type="ECO:0000313" key="12">
    <source>
        <dbReference type="EMBL" id="PVU99152.1"/>
    </source>
</evidence>
<dbReference type="STRING" id="61424.A0A2T9Z3J1"/>
<dbReference type="InterPro" id="IPR027417">
    <property type="entry name" value="P-loop_NTPase"/>
</dbReference>
<keyword evidence="6 8" id="KW-0342">GTP-binding</keyword>
<dbReference type="OrthoDB" id="1597724at2759"/>
<keyword evidence="3 8" id="KW-0378">Hydrolase</keyword>
<dbReference type="InterPro" id="IPR008803">
    <property type="entry name" value="RHD3/Sey1"/>
</dbReference>
<feature type="compositionally biased region" description="Polar residues" evidence="9">
    <location>
        <begin position="884"/>
        <end position="902"/>
    </location>
</feature>
<dbReference type="PANTHER" id="PTHR45923">
    <property type="entry name" value="PROTEIN SEY1"/>
    <property type="match status" value="1"/>
</dbReference>
<evidence type="ECO:0000256" key="5">
    <source>
        <dbReference type="ARBA" id="ARBA00022989"/>
    </source>
</evidence>
<gene>
    <name evidence="8" type="primary">SEY1</name>
    <name evidence="12" type="ORF">BB559_000954</name>
</gene>
<dbReference type="InterPro" id="IPR030386">
    <property type="entry name" value="G_GB1_RHD3_dom"/>
</dbReference>
<comment type="similarity">
    <text evidence="8">Belongs to the TRAFAC class dynamin-like GTPase superfamily. GB1/RHD3 GTPase family. RHD3 subfamily.</text>
</comment>
<dbReference type="GO" id="GO:0005525">
    <property type="term" value="F:GTP binding"/>
    <property type="evidence" value="ECO:0007669"/>
    <property type="project" value="UniProtKB-UniRule"/>
</dbReference>
<keyword evidence="13" id="KW-1185">Reference proteome</keyword>
<feature type="transmembrane region" description="Helical" evidence="10">
    <location>
        <begin position="786"/>
        <end position="807"/>
    </location>
</feature>
<dbReference type="PROSITE" id="PS51715">
    <property type="entry name" value="G_GB1_RHD3"/>
    <property type="match status" value="1"/>
</dbReference>
<dbReference type="SUPFAM" id="SSF52540">
    <property type="entry name" value="P-loop containing nucleoside triphosphate hydrolases"/>
    <property type="match status" value="1"/>
</dbReference>
<feature type="topological domain" description="Cytoplasmic" evidence="8">
    <location>
        <begin position="807"/>
        <end position="944"/>
    </location>
</feature>
<evidence type="ECO:0000256" key="1">
    <source>
        <dbReference type="ARBA" id="ARBA00022692"/>
    </source>
</evidence>
<evidence type="ECO:0000256" key="10">
    <source>
        <dbReference type="SAM" id="Phobius"/>
    </source>
</evidence>
<dbReference type="GO" id="GO:0016320">
    <property type="term" value="P:endoplasmic reticulum membrane fusion"/>
    <property type="evidence" value="ECO:0007669"/>
    <property type="project" value="TreeGrafter"/>
</dbReference>
<evidence type="ECO:0000256" key="9">
    <source>
        <dbReference type="SAM" id="MobiDB-lite"/>
    </source>
</evidence>
<feature type="topological domain" description="Cytoplasmic" evidence="8">
    <location>
        <begin position="1"/>
        <end position="761"/>
    </location>
</feature>
<sequence>MYDKDDLDVAVVPQLEKKQNQQNSNDSDEQDPNIDALPKANRDIKPSINQISQSNVNNLPASGHRSGRDMLQLVDENQEFSEKMSDYMRDRWQLENKGFDFDVVAVFGSQSTGKSTLLNSLFKTNFEEMKQGKRQQTTRGIWCDRAEGMDVLVLDVEGTDGRERGEDQDFERKSALFSLAIAEVVIVNMWEHMVGLYNGANMGLLKTVFEVNLQLFDHVSPSSLESLGATVTKDLERIWSELSKPGELADEELSDHFDIRFSSLPHKLLQPEKFESSVQKLWHDFGSPETKNYVFKKQYKRNVPADGFPRYLEAVWEKIVTNRDLDLPTQQELLAQYRCDEISAVTLVPFRETVNKIRRSIEGGKVVDGLGVEISKACNFAMEQFDVQASRYHNVVYLKKRQQLLTTVYGELQTLYIGQIKNAIAISISEFEERSQKQLEDREDEVNIQSTRPLSSQIASSTTSPLSFSYIIKIQRKRALEYLESVADSVKLEGTDWEYSEELRNLEQKLNSVTGKLRGLELEKILIRTCSRAGSELSGIVSEFLSDAPKDMWENILLSYVEQARITETDLETLIEEMGSYGLQNKTNEGESYNGEDIQNLELEYVKMRARQLLFENMIKILKDEVSDQMLVLKLRNKFEEKFRYDSSGVPRVWSASDDIDGSFASSKSEALKLLPLYSKIDMSGIIKNSILKSTLGSSGYFYPVNGPVAIGTLNLKKFNYASNTDLLNSYKQREVSKRAAREIDVLFLDAKRSVVSQRSQIPPWMFILMALLGWNEAMTVLFNPVYLVLLIFIGTAVFFIHSLGLWSPVMRVFRSASVNATQTLHNLAIQAANITQTTSNTENIELSELKRSNTGSSGKKRDSKYLKAEPVSNADASDEYSEASISNVSIEESANRSTTDFESVKGNLLPKQPSFKKNPNLALPAGGGGTTTGGNESDVDSGF</sequence>
<dbReference type="Pfam" id="PF20428">
    <property type="entry name" value="Sey1_3HB"/>
    <property type="match status" value="1"/>
</dbReference>
<dbReference type="HAMAP" id="MF_03109">
    <property type="entry name" value="Sey1"/>
    <property type="match status" value="1"/>
</dbReference>
<dbReference type="InterPro" id="IPR046758">
    <property type="entry name" value="Sey1/RHD3-like_3HB"/>
</dbReference>
<keyword evidence="4 8" id="KW-0256">Endoplasmic reticulum</keyword>
<evidence type="ECO:0000256" key="6">
    <source>
        <dbReference type="ARBA" id="ARBA00023134"/>
    </source>
</evidence>
<evidence type="ECO:0000256" key="8">
    <source>
        <dbReference type="HAMAP-Rule" id="MF_03109"/>
    </source>
</evidence>
<feature type="region of interest" description="Disordered" evidence="9">
    <location>
        <begin position="846"/>
        <end position="944"/>
    </location>
</feature>
<feature type="binding site" evidence="8">
    <location>
        <begin position="108"/>
        <end position="115"/>
    </location>
    <ligand>
        <name>GTP</name>
        <dbReference type="ChEBI" id="CHEBI:37565"/>
    </ligand>
</feature>
<dbReference type="CDD" id="cd01851">
    <property type="entry name" value="GBP"/>
    <property type="match status" value="1"/>
</dbReference>
<protein>
    <recommendedName>
        <fullName evidence="11">GB1/RHD3-type G domain-containing protein</fullName>
    </recommendedName>
</protein>
<keyword evidence="5 8" id="KW-1133">Transmembrane helix</keyword>
<name>A0A2T9Z3J1_9FUNG</name>
<feature type="region of interest" description="Disordered" evidence="9">
    <location>
        <begin position="439"/>
        <end position="460"/>
    </location>
</feature>
<keyword evidence="2 8" id="KW-0547">Nucleotide-binding</keyword>
<dbReference type="PANTHER" id="PTHR45923:SF2">
    <property type="entry name" value="PROTEIN SEY1"/>
    <property type="match status" value="1"/>
</dbReference>
<dbReference type="AlphaFoldDB" id="A0A2T9Z3J1"/>
<dbReference type="Proteomes" id="UP000245699">
    <property type="component" value="Unassembled WGS sequence"/>
</dbReference>
<proteinExistence type="inferred from homology"/>
<comment type="caution">
    <text evidence="12">The sequence shown here is derived from an EMBL/GenBank/DDBJ whole genome shotgun (WGS) entry which is preliminary data.</text>
</comment>
<dbReference type="GO" id="GO:0005789">
    <property type="term" value="C:endoplasmic reticulum membrane"/>
    <property type="evidence" value="ECO:0007669"/>
    <property type="project" value="UniProtKB-SubCell"/>
</dbReference>